<reference evidence="2 3" key="1">
    <citation type="journal article" date="2019" name="Int. J. Syst. Evol. Microbiol.">
        <title>The Global Catalogue of Microorganisms (GCM) 10K type strain sequencing project: providing services to taxonomists for standard genome sequencing and annotation.</title>
        <authorList>
            <consortium name="The Broad Institute Genomics Platform"/>
            <consortium name="The Broad Institute Genome Sequencing Center for Infectious Disease"/>
            <person name="Wu L."/>
            <person name="Ma J."/>
        </authorList>
    </citation>
    <scope>NUCLEOTIDE SEQUENCE [LARGE SCALE GENOMIC DNA]</scope>
    <source>
        <strain evidence="2 3">JCM 15896</strain>
    </source>
</reference>
<dbReference type="RefSeq" id="WP_343862429.1">
    <property type="nucleotide sequence ID" value="NZ_BAAAFD010000017.1"/>
</dbReference>
<gene>
    <name evidence="2" type="ORF">GCM10009114_35560</name>
</gene>
<dbReference type="Pfam" id="PF17948">
    <property type="entry name" value="DnaT"/>
    <property type="match status" value="1"/>
</dbReference>
<organism evidence="2 3">
    <name type="scientific">Aliiglaciecola litoralis</name>
    <dbReference type="NCBI Taxonomy" id="582857"/>
    <lineage>
        <taxon>Bacteria</taxon>
        <taxon>Pseudomonadati</taxon>
        <taxon>Pseudomonadota</taxon>
        <taxon>Gammaproteobacteria</taxon>
        <taxon>Alteromonadales</taxon>
        <taxon>Alteromonadaceae</taxon>
        <taxon>Aliiglaciecola</taxon>
    </lineage>
</organism>
<dbReference type="EMBL" id="BAAAFD010000017">
    <property type="protein sequence ID" value="GAA0860001.1"/>
    <property type="molecule type" value="Genomic_DNA"/>
</dbReference>
<dbReference type="Proteomes" id="UP001500359">
    <property type="component" value="Unassembled WGS sequence"/>
</dbReference>
<evidence type="ECO:0000313" key="2">
    <source>
        <dbReference type="EMBL" id="GAA0860001.1"/>
    </source>
</evidence>
<keyword evidence="3" id="KW-1185">Reference proteome</keyword>
<comment type="caution">
    <text evidence="2">The sequence shown here is derived from an EMBL/GenBank/DDBJ whole genome shotgun (WGS) entry which is preliminary data.</text>
</comment>
<accession>A0ABN1LTL7</accession>
<protein>
    <submittedName>
        <fullName evidence="2">DnaT-like ssDNA-binding domain-containing protein</fullName>
    </submittedName>
</protein>
<dbReference type="Gene3D" id="1.10.8.1180">
    <property type="match status" value="1"/>
</dbReference>
<evidence type="ECO:0000313" key="3">
    <source>
        <dbReference type="Proteomes" id="UP001500359"/>
    </source>
</evidence>
<proteinExistence type="predicted"/>
<dbReference type="InterPro" id="IPR040480">
    <property type="entry name" value="DnaT_DNA_bind"/>
</dbReference>
<evidence type="ECO:0000259" key="1">
    <source>
        <dbReference type="Pfam" id="PF17948"/>
    </source>
</evidence>
<feature type="domain" description="DnaT DNA-binding" evidence="1">
    <location>
        <begin position="112"/>
        <end position="180"/>
    </location>
</feature>
<name>A0ABN1LTL7_9ALTE</name>
<sequence length="219" mass="24809">MNNTEQSALTQEISNDARVLYLLGLRPLADKKSGVTAPLNYKQLIAMLNGGSKKFTLGRQINALIKELVKYQLIEISADASLDKSFNGQQVTLPLLNVKTDDYPSLHMKWSAMTTDWTPHQTVFEDLAALVGIIDKDYSETELGEFIAYWMGRPEMQFSQFQWTQKFVFQLKQRRVASGVKPKYKVGNQWVTPKAGVEADENAKQLVAKYSKKQNSINK</sequence>